<comment type="similarity">
    <text evidence="1">Belongs to the AfsR/DnrI/RedD regulatory family.</text>
</comment>
<reference evidence="8 9" key="1">
    <citation type="submission" date="2019-09" db="EMBL/GenBank/DDBJ databases">
        <title>Screening of Novel Bioactive Compounds from Soil-Associated.</title>
        <authorList>
            <person name="Zhao S."/>
        </authorList>
    </citation>
    <scope>NUCLEOTIDE SEQUENCE [LARGE SCALE GENOMIC DNA]</scope>
    <source>
        <strain evidence="8 9">HIT-DPA4</strain>
    </source>
</reference>
<name>A0A6H9V6E9_9ACTN</name>
<keyword evidence="2" id="KW-0902">Two-component regulatory system</keyword>
<dbReference type="PROSITE" id="PS51755">
    <property type="entry name" value="OMPR_PHOB"/>
    <property type="match status" value="1"/>
</dbReference>
<dbReference type="PRINTS" id="PR00364">
    <property type="entry name" value="DISEASERSIST"/>
</dbReference>
<dbReference type="SMART" id="SM01043">
    <property type="entry name" value="BTAD"/>
    <property type="match status" value="1"/>
</dbReference>
<dbReference type="SUPFAM" id="SSF46894">
    <property type="entry name" value="C-terminal effector domain of the bipartite response regulators"/>
    <property type="match status" value="1"/>
</dbReference>
<dbReference type="GO" id="GO:0003677">
    <property type="term" value="F:DNA binding"/>
    <property type="evidence" value="ECO:0007669"/>
    <property type="project" value="UniProtKB-UniRule"/>
</dbReference>
<dbReference type="Pfam" id="PF03704">
    <property type="entry name" value="BTAD"/>
    <property type="match status" value="1"/>
</dbReference>
<keyword evidence="9" id="KW-1185">Reference proteome</keyword>
<evidence type="ECO:0000256" key="5">
    <source>
        <dbReference type="ARBA" id="ARBA00023163"/>
    </source>
</evidence>
<accession>A0A6H9V6E9</accession>
<proteinExistence type="inferred from homology"/>
<dbReference type="Proteomes" id="UP000442707">
    <property type="component" value="Unassembled WGS sequence"/>
</dbReference>
<keyword evidence="5" id="KW-0804">Transcription</keyword>
<evidence type="ECO:0000259" key="7">
    <source>
        <dbReference type="PROSITE" id="PS51755"/>
    </source>
</evidence>
<protein>
    <submittedName>
        <fullName evidence="8">Transcriptional regulator</fullName>
    </submittedName>
</protein>
<dbReference type="Pfam" id="PF00931">
    <property type="entry name" value="NB-ARC"/>
    <property type="match status" value="1"/>
</dbReference>
<dbReference type="AlphaFoldDB" id="A0A6H9V6E9"/>
<dbReference type="CDD" id="cd15831">
    <property type="entry name" value="BTAD"/>
    <property type="match status" value="1"/>
</dbReference>
<dbReference type="Gene3D" id="1.25.40.10">
    <property type="entry name" value="Tetratricopeptide repeat domain"/>
    <property type="match status" value="3"/>
</dbReference>
<evidence type="ECO:0000256" key="6">
    <source>
        <dbReference type="PROSITE-ProRule" id="PRU01091"/>
    </source>
</evidence>
<evidence type="ECO:0000313" key="8">
    <source>
        <dbReference type="EMBL" id="KAB1147665.1"/>
    </source>
</evidence>
<evidence type="ECO:0000256" key="2">
    <source>
        <dbReference type="ARBA" id="ARBA00023012"/>
    </source>
</evidence>
<evidence type="ECO:0000256" key="3">
    <source>
        <dbReference type="ARBA" id="ARBA00023015"/>
    </source>
</evidence>
<dbReference type="SUPFAM" id="SSF48452">
    <property type="entry name" value="TPR-like"/>
    <property type="match status" value="4"/>
</dbReference>
<dbReference type="InterPro" id="IPR005158">
    <property type="entry name" value="BTAD"/>
</dbReference>
<dbReference type="Gene3D" id="1.10.10.10">
    <property type="entry name" value="Winged helix-like DNA-binding domain superfamily/Winged helix DNA-binding domain"/>
    <property type="match status" value="1"/>
</dbReference>
<organism evidence="8 9">
    <name type="scientific">Streptomyces luteolifulvus</name>
    <dbReference type="NCBI Taxonomy" id="2615112"/>
    <lineage>
        <taxon>Bacteria</taxon>
        <taxon>Bacillati</taxon>
        <taxon>Actinomycetota</taxon>
        <taxon>Actinomycetes</taxon>
        <taxon>Kitasatosporales</taxon>
        <taxon>Streptomycetaceae</taxon>
        <taxon>Streptomyces</taxon>
    </lineage>
</organism>
<feature type="domain" description="OmpR/PhoB-type" evidence="7">
    <location>
        <begin position="1"/>
        <end position="96"/>
    </location>
</feature>
<dbReference type="InterPro" id="IPR011990">
    <property type="entry name" value="TPR-like_helical_dom_sf"/>
</dbReference>
<evidence type="ECO:0000256" key="1">
    <source>
        <dbReference type="ARBA" id="ARBA00005820"/>
    </source>
</evidence>
<sequence length="1118" mass="121065">MLTPTPRFRLLGPLEVRLDGRVVVLTARQRALCAVLLLHTNHVVSVDRLAQGLWDERLPSAAAARVRALVAEVRRALGPAGSSLLATQKPGYVLRVIPAEVDVFVFEAMVKDGSRFAANGGWAEAYRCHDDALSLWQGDPLPDLPTMEAERRRLTELHIAALEGRAEADLELGRHRTAIAELVRLTSEYPLREGPHALLMRALQRDGRTPEALAVYAALRTRMVDELGVDPSDNLGALQRRLLSGDGAAQIMALPSTPQDRRVPRQLPRASRRFVGRSTELRLLDMCRQQAEALALIVGPAGAGKTALALHWAHRIAGDFPDGQLFLDMRGFDDAEPMTPEEALPLLLQGLGCAPRDIPLGLEAQTALYRTLLAERRVLIVLDDVAHASSVRFLLPPSSGSVTLVTSRHKLSGLVTMDGAYRVSCDVLESSEALELISLTVGADAVAADPEAAARLVELCDHLPLALCVAGSWIGDRPGSITAYVNDLAERGRLARLHVEGEESVAVRAALDLSYGTLPEEARRVFRFLGLMPGTGRSVGAAAAGARLDEPRTADLLSLAQSVHLLRDVEIGRPIWHDLVHEYARERVIAEDTEAERSSAVERILDHYLQSTANAAITCGLYASQMLPDTVDGAAPRIFDTPEEAFAWFDGEWDDIAAAIGYAAEHGPFHYAWQLVDALQDLLHHRRPLSDWIRLAVLARKAAERGDDQIGRAAMCISLGHARWRDGDLRGALGEYENAELLARRTGWLFGEAKSLQGKGVTLKLLGEPQKAPPCYQRSLSIYRILGMSKAEKTMLTNTASLFLALGRLAEAEDAVTGALSLYGEAGDHGHSMALVNLALVRQKQARFGEATAALRKSLFVSREAGSVYAEAVALETLGRVRDDTGQDARAILAYEDALVLSQRVGNRNCEVDSLVGLAGVRLRMGLVDEAAGKLDAAWAIAQRTGHRTGLVEILLTRGALSCAREQYGDAVTHLERGAGLAVNGNPLTLPRIRTLAALAMLENGEPDGALNAAEEAVDLARDSGQRLVQARALTALAMVNETIGDLPRARACRDEADALFTGLGIPIPYRTAALWHKGTAAPGSGPLRRRPRPELPAEAQARLDLYLAEHFDDVTEI</sequence>
<dbReference type="InterPro" id="IPR051677">
    <property type="entry name" value="AfsR-DnrI-RedD_regulator"/>
</dbReference>
<keyword evidence="4 6" id="KW-0238">DNA-binding</keyword>
<dbReference type="InterPro" id="IPR027417">
    <property type="entry name" value="P-loop_NTPase"/>
</dbReference>
<dbReference type="PANTHER" id="PTHR35807:SF1">
    <property type="entry name" value="TRANSCRIPTIONAL REGULATOR REDD"/>
    <property type="match status" value="1"/>
</dbReference>
<dbReference type="Gene3D" id="3.40.50.300">
    <property type="entry name" value="P-loop containing nucleotide triphosphate hydrolases"/>
    <property type="match status" value="1"/>
</dbReference>
<evidence type="ECO:0000313" key="9">
    <source>
        <dbReference type="Proteomes" id="UP000442707"/>
    </source>
</evidence>
<dbReference type="InterPro" id="IPR036388">
    <property type="entry name" value="WH-like_DNA-bd_sf"/>
</dbReference>
<dbReference type="PANTHER" id="PTHR35807">
    <property type="entry name" value="TRANSCRIPTIONAL REGULATOR REDD-RELATED"/>
    <property type="match status" value="1"/>
</dbReference>
<dbReference type="RefSeq" id="WP_150947183.1">
    <property type="nucleotide sequence ID" value="NZ_VZRB01000006.1"/>
</dbReference>
<dbReference type="InterPro" id="IPR019734">
    <property type="entry name" value="TPR_rpt"/>
</dbReference>
<dbReference type="InterPro" id="IPR001867">
    <property type="entry name" value="OmpR/PhoB-type_DNA-bd"/>
</dbReference>
<dbReference type="GO" id="GO:0006355">
    <property type="term" value="P:regulation of DNA-templated transcription"/>
    <property type="evidence" value="ECO:0007669"/>
    <property type="project" value="InterPro"/>
</dbReference>
<dbReference type="Pfam" id="PF00486">
    <property type="entry name" value="Trans_reg_C"/>
    <property type="match status" value="1"/>
</dbReference>
<comment type="caution">
    <text evidence="8">The sequence shown here is derived from an EMBL/GenBank/DDBJ whole genome shotgun (WGS) entry which is preliminary data.</text>
</comment>
<dbReference type="EMBL" id="VZRB01000006">
    <property type="protein sequence ID" value="KAB1147665.1"/>
    <property type="molecule type" value="Genomic_DNA"/>
</dbReference>
<dbReference type="GO" id="GO:0000160">
    <property type="term" value="P:phosphorelay signal transduction system"/>
    <property type="evidence" value="ECO:0007669"/>
    <property type="project" value="UniProtKB-KW"/>
</dbReference>
<dbReference type="GO" id="GO:0043531">
    <property type="term" value="F:ADP binding"/>
    <property type="evidence" value="ECO:0007669"/>
    <property type="project" value="InterPro"/>
</dbReference>
<evidence type="ECO:0000256" key="4">
    <source>
        <dbReference type="ARBA" id="ARBA00023125"/>
    </source>
</evidence>
<gene>
    <name evidence="8" type="ORF">F7R91_11265</name>
</gene>
<dbReference type="SMART" id="SM00028">
    <property type="entry name" value="TPR"/>
    <property type="match status" value="6"/>
</dbReference>
<dbReference type="SMART" id="SM00862">
    <property type="entry name" value="Trans_reg_C"/>
    <property type="match status" value="1"/>
</dbReference>
<dbReference type="InterPro" id="IPR002182">
    <property type="entry name" value="NB-ARC"/>
</dbReference>
<keyword evidence="3" id="KW-0805">Transcription regulation</keyword>
<feature type="DNA-binding region" description="OmpR/PhoB-type" evidence="6">
    <location>
        <begin position="1"/>
        <end position="96"/>
    </location>
</feature>
<dbReference type="SUPFAM" id="SSF52540">
    <property type="entry name" value="P-loop containing nucleoside triphosphate hydrolases"/>
    <property type="match status" value="1"/>
</dbReference>
<dbReference type="InterPro" id="IPR016032">
    <property type="entry name" value="Sig_transdc_resp-reg_C-effctor"/>
</dbReference>